<dbReference type="SUPFAM" id="SSF52833">
    <property type="entry name" value="Thioredoxin-like"/>
    <property type="match status" value="1"/>
</dbReference>
<evidence type="ECO:0000313" key="6">
    <source>
        <dbReference type="EMBL" id="EWH14422.1"/>
    </source>
</evidence>
<dbReference type="EMBL" id="ARZX01000004">
    <property type="protein sequence ID" value="EWH14422.1"/>
    <property type="molecule type" value="Genomic_DNA"/>
</dbReference>
<evidence type="ECO:0000259" key="5">
    <source>
        <dbReference type="PROSITE" id="PS51352"/>
    </source>
</evidence>
<comment type="caution">
    <text evidence="6">The sequence shown here is derived from an EMBL/GenBank/DDBJ whole genome shotgun (WGS) entry which is preliminary data.</text>
</comment>
<evidence type="ECO:0000256" key="1">
    <source>
        <dbReference type="ARBA" id="ARBA00004196"/>
    </source>
</evidence>
<dbReference type="InterPro" id="IPR050553">
    <property type="entry name" value="Thioredoxin_ResA/DsbE_sf"/>
</dbReference>
<dbReference type="PANTHER" id="PTHR42852">
    <property type="entry name" value="THIOL:DISULFIDE INTERCHANGE PROTEIN DSBE"/>
    <property type="match status" value="1"/>
</dbReference>
<evidence type="ECO:0000256" key="3">
    <source>
        <dbReference type="ARBA" id="ARBA00023157"/>
    </source>
</evidence>
<protein>
    <submittedName>
        <fullName evidence="6">Redoxin domain-containing protein</fullName>
    </submittedName>
</protein>
<keyword evidence="4" id="KW-0676">Redox-active center</keyword>
<keyword evidence="3" id="KW-1015">Disulfide bond</keyword>
<organism evidence="6 7">
    <name type="scientific">Cellulophaga geojensis KL-A</name>
    <dbReference type="NCBI Taxonomy" id="1328323"/>
    <lineage>
        <taxon>Bacteria</taxon>
        <taxon>Pseudomonadati</taxon>
        <taxon>Bacteroidota</taxon>
        <taxon>Flavobacteriia</taxon>
        <taxon>Flavobacteriales</taxon>
        <taxon>Flavobacteriaceae</taxon>
        <taxon>Cellulophaga</taxon>
    </lineage>
</organism>
<sequence length="459" mass="52018">MKKIIGLFVIGVLCFSCKQNVEKPIDYAVLSGEITNKTGDFTLAAQDKSFKEIISIGEDGKFRDTLKVKPGLYMFYSGRNVTKVYLENGSNIVVNADVSNFSETVSFTGKGSEVCNYLEAKLKKEKELKGEGNTFFVLEETEFKAKAKEIKSVLEKMVSETEGISEDFVAKEKIELHYAYLSSLDFYNKYHSYYAKKPDYIASASFLEELKSLDYSNEEHYKASPSYKNMVNSHIIELAQMISKENSISFKMANIKAAASLKNNYIRNDVLYSTAKMGITFADDVKAYYKVFIDACTNEDYRTEITETYNKLKTVAPGQPSPKFVDYENYAGGTTSLDDLKGKYVYIDIWATWCGPCKAEIPFLQKVEKKYHGKNIEFVSISVDKKEDHNKWKAMVKEKELGGIQLFTGSAFKTDFVEDYFVMGIPRFILIDPKGNIVKSSAPRPSDAKLIDLFNQLEI</sequence>
<evidence type="ECO:0000256" key="4">
    <source>
        <dbReference type="ARBA" id="ARBA00023284"/>
    </source>
</evidence>
<dbReference type="Gene3D" id="3.40.30.10">
    <property type="entry name" value="Glutaredoxin"/>
    <property type="match status" value="1"/>
</dbReference>
<keyword evidence="7" id="KW-1185">Reference proteome</keyword>
<dbReference type="RefSeq" id="WP_034644478.1">
    <property type="nucleotide sequence ID" value="NZ_ARZX01000004.1"/>
</dbReference>
<gene>
    <name evidence="6" type="ORF">KLA_05356</name>
</gene>
<name>A0ABP3BCA6_9FLAO</name>
<dbReference type="PROSITE" id="PS51352">
    <property type="entry name" value="THIOREDOXIN_2"/>
    <property type="match status" value="1"/>
</dbReference>
<accession>A0ABP3BCA6</accession>
<dbReference type="InterPro" id="IPR013766">
    <property type="entry name" value="Thioredoxin_domain"/>
</dbReference>
<reference evidence="6 7" key="1">
    <citation type="journal article" date="2014" name="Genome Announc.">
        <title>Draft Genome Sequence of the Carrageenan-Degrading Bacterium Cellulophaga sp. Strain KL-A, Isolated from Decaying Marine Algae.</title>
        <authorList>
            <person name="Shan D."/>
            <person name="Ying J."/>
            <person name="Li X."/>
            <person name="Gao Z."/>
            <person name="Wei G."/>
            <person name="Shao Z."/>
        </authorList>
    </citation>
    <scope>NUCLEOTIDE SEQUENCE [LARGE SCALE GENOMIC DNA]</scope>
    <source>
        <strain evidence="6 7">KL-A</strain>
    </source>
</reference>
<comment type="subcellular location">
    <subcellularLocation>
        <location evidence="1">Cell envelope</location>
    </subcellularLocation>
</comment>
<evidence type="ECO:0000256" key="2">
    <source>
        <dbReference type="ARBA" id="ARBA00022748"/>
    </source>
</evidence>
<dbReference type="CDD" id="cd02966">
    <property type="entry name" value="TlpA_like_family"/>
    <property type="match status" value="1"/>
</dbReference>
<dbReference type="PANTHER" id="PTHR42852:SF6">
    <property type="entry name" value="THIOL:DISULFIDE INTERCHANGE PROTEIN DSBE"/>
    <property type="match status" value="1"/>
</dbReference>
<dbReference type="Pfam" id="PF08534">
    <property type="entry name" value="Redoxin"/>
    <property type="match status" value="1"/>
</dbReference>
<dbReference type="Proteomes" id="UP000019275">
    <property type="component" value="Unassembled WGS sequence"/>
</dbReference>
<evidence type="ECO:0000313" key="7">
    <source>
        <dbReference type="Proteomes" id="UP000019275"/>
    </source>
</evidence>
<dbReference type="InterPro" id="IPR036249">
    <property type="entry name" value="Thioredoxin-like_sf"/>
</dbReference>
<keyword evidence="2" id="KW-0201">Cytochrome c-type biogenesis</keyword>
<dbReference type="InterPro" id="IPR013740">
    <property type="entry name" value="Redoxin"/>
</dbReference>
<feature type="domain" description="Thioredoxin" evidence="5">
    <location>
        <begin position="315"/>
        <end position="459"/>
    </location>
</feature>
<proteinExistence type="predicted"/>